<evidence type="ECO:0000313" key="3">
    <source>
        <dbReference type="EMBL" id="AGF77435.1"/>
    </source>
</evidence>
<dbReference type="HOGENOM" id="CLU_042504_1_0_7"/>
<name>M1PCG7_DESSD</name>
<dbReference type="SUPFAM" id="SSF55718">
    <property type="entry name" value="SCP-like"/>
    <property type="match status" value="1"/>
</dbReference>
<dbReference type="Proteomes" id="UP000011721">
    <property type="component" value="Chromosome"/>
</dbReference>
<evidence type="ECO:0000313" key="4">
    <source>
        <dbReference type="Proteomes" id="UP000011721"/>
    </source>
</evidence>
<dbReference type="RefSeq" id="WP_015403131.1">
    <property type="nucleotide sequence ID" value="NC_020304.1"/>
</dbReference>
<dbReference type="InterPro" id="IPR036527">
    <property type="entry name" value="SCP2_sterol-bd_dom_sf"/>
</dbReference>
<dbReference type="Gene3D" id="3.30.1050.10">
    <property type="entry name" value="SCP2 sterol-binding domain"/>
    <property type="match status" value="1"/>
</dbReference>
<dbReference type="Gene3D" id="3.40.50.720">
    <property type="entry name" value="NAD(P)-binding Rossmann-like Domain"/>
    <property type="match status" value="1"/>
</dbReference>
<sequence length="473" mass="53027">MTVLVTGGSGIIGRPLIDLLLARGQRVTALCRHPEEPDSSQLRWLTGDVSKPLLGLPDEEWQQLCREVDSIFHLAARTDFKGKSLEEYGAVNIEGVRHIKELALISGAWLHHVSTAFVCGDWGGEFREDQLQEGQGFHNFYEESKYRGECVLREEPSPQYTVYRPSIVLERRPTAASISVFGPFVFLDGVFRLCLEGAKRKNRLKTLRVEGNPRAHLPFVFNDDVALALADLAEKSGDHGKTYHLTPAVALPNDTLARVFNQAFAREAVAWVTAAGVEKEELTRPEKILSKKTKVYAPYLNLTTTFARDNLEDSLGKEVLPAIKEEDLLSAFIIFLSTKKELDRGVSHDEQFHLERYFTHFLPQYTGKPLIKNLASLSACLQIEIKGYTTWTVTIMNGILIRIARGSSGNFGYTTDGNTFLQVASGKMSPQQGFFQGAIQLVANPREALRTATALEEFFREYPYHFEPLLAHP</sequence>
<dbReference type="Pfam" id="PF02036">
    <property type="entry name" value="SCP2"/>
    <property type="match status" value="1"/>
</dbReference>
<dbReference type="AlphaFoldDB" id="M1PCG7"/>
<dbReference type="PANTHER" id="PTHR43245">
    <property type="entry name" value="BIFUNCTIONAL POLYMYXIN RESISTANCE PROTEIN ARNA"/>
    <property type="match status" value="1"/>
</dbReference>
<organism evidence="3 4">
    <name type="scientific">Desulfocapsa sulfexigens (strain DSM 10523 / SB164P1)</name>
    <dbReference type="NCBI Taxonomy" id="1167006"/>
    <lineage>
        <taxon>Bacteria</taxon>
        <taxon>Pseudomonadati</taxon>
        <taxon>Thermodesulfobacteriota</taxon>
        <taxon>Desulfobulbia</taxon>
        <taxon>Desulfobulbales</taxon>
        <taxon>Desulfocapsaceae</taxon>
        <taxon>Desulfocapsa</taxon>
    </lineage>
</organism>
<gene>
    <name evidence="3" type="ordered locus">UWK_00861</name>
</gene>
<dbReference type="InterPro" id="IPR003033">
    <property type="entry name" value="SCP2_sterol-bd_dom"/>
</dbReference>
<dbReference type="Pfam" id="PF07993">
    <property type="entry name" value="NAD_binding_4"/>
    <property type="match status" value="1"/>
</dbReference>
<feature type="domain" description="SCP2" evidence="1">
    <location>
        <begin position="373"/>
        <end position="441"/>
    </location>
</feature>
<evidence type="ECO:0000259" key="1">
    <source>
        <dbReference type="Pfam" id="PF02036"/>
    </source>
</evidence>
<proteinExistence type="predicted"/>
<dbReference type="EMBL" id="CP003985">
    <property type="protein sequence ID" value="AGF77435.1"/>
    <property type="molecule type" value="Genomic_DNA"/>
</dbReference>
<dbReference type="KEGG" id="dsf:UWK_00861"/>
<evidence type="ECO:0000259" key="2">
    <source>
        <dbReference type="Pfam" id="PF07993"/>
    </source>
</evidence>
<reference evidence="4" key="1">
    <citation type="journal article" date="2013" name="Stand. Genomic Sci.">
        <title>Complete genome sequence of Desulfocapsa sulfexigens, a marine deltaproteobacterium specialized in disproportionating inorganic sulfur compounds.</title>
        <authorList>
            <person name="Finster K.W."/>
            <person name="Kjeldsen K.U."/>
            <person name="Kube M."/>
            <person name="Reinhardt R."/>
            <person name="Mussmann M."/>
            <person name="Amann R."/>
            <person name="Schreiber L."/>
        </authorList>
    </citation>
    <scope>NUCLEOTIDE SEQUENCE [LARGE SCALE GENOMIC DNA]</scope>
    <source>
        <strain evidence="4">DSM 10523 / SB164P1</strain>
    </source>
</reference>
<protein>
    <submittedName>
        <fullName evidence="3">Nucleoside-diphosphate-sugar epimerase</fullName>
    </submittedName>
</protein>
<dbReference type="eggNOG" id="COG3320">
    <property type="taxonomic scope" value="Bacteria"/>
</dbReference>
<dbReference type="OrthoDB" id="9810734at2"/>
<accession>M1PCG7</accession>
<dbReference type="PANTHER" id="PTHR43245:SF13">
    <property type="entry name" value="UDP-D-APIOSE_UDP-D-XYLOSE SYNTHASE 2"/>
    <property type="match status" value="1"/>
</dbReference>
<dbReference type="InterPro" id="IPR013120">
    <property type="entry name" value="FAR_NAD-bd"/>
</dbReference>
<keyword evidence="4" id="KW-1185">Reference proteome</keyword>
<dbReference type="STRING" id="1167006.UWK_00861"/>
<feature type="domain" description="Thioester reductase (TE)" evidence="2">
    <location>
        <begin position="39"/>
        <end position="176"/>
    </location>
</feature>
<dbReference type="InterPro" id="IPR036291">
    <property type="entry name" value="NAD(P)-bd_dom_sf"/>
</dbReference>
<dbReference type="SUPFAM" id="SSF51735">
    <property type="entry name" value="NAD(P)-binding Rossmann-fold domains"/>
    <property type="match status" value="1"/>
</dbReference>
<dbReference type="InterPro" id="IPR050177">
    <property type="entry name" value="Lipid_A_modif_metabolic_enz"/>
</dbReference>